<dbReference type="GO" id="GO:0015293">
    <property type="term" value="F:symporter activity"/>
    <property type="evidence" value="ECO:0007669"/>
    <property type="project" value="UniProtKB-KW"/>
</dbReference>
<evidence type="ECO:0000256" key="3">
    <source>
        <dbReference type="ARBA" id="ARBA00022475"/>
    </source>
</evidence>
<dbReference type="GO" id="GO:0005886">
    <property type="term" value="C:plasma membrane"/>
    <property type="evidence" value="ECO:0007669"/>
    <property type="project" value="UniProtKB-SubCell"/>
</dbReference>
<dbReference type="Proteomes" id="UP000554342">
    <property type="component" value="Unassembled WGS sequence"/>
</dbReference>
<evidence type="ECO:0000256" key="8">
    <source>
        <dbReference type="SAM" id="MobiDB-lite"/>
    </source>
</evidence>
<dbReference type="FunFam" id="1.20.1250.20:FF:000001">
    <property type="entry name" value="Dicarboxylate MFS transporter"/>
    <property type="match status" value="1"/>
</dbReference>
<proteinExistence type="predicted"/>
<feature type="transmembrane region" description="Helical" evidence="9">
    <location>
        <begin position="193"/>
        <end position="212"/>
    </location>
</feature>
<keyword evidence="4 9" id="KW-0812">Transmembrane</keyword>
<dbReference type="SUPFAM" id="SSF103473">
    <property type="entry name" value="MFS general substrate transporter"/>
    <property type="match status" value="1"/>
</dbReference>
<name>A0A840Z233_9SPHN</name>
<dbReference type="InterPro" id="IPR020846">
    <property type="entry name" value="MFS_dom"/>
</dbReference>
<feature type="transmembrane region" description="Helical" evidence="9">
    <location>
        <begin position="159"/>
        <end position="181"/>
    </location>
</feature>
<dbReference type="InterPro" id="IPR051084">
    <property type="entry name" value="H+-coupled_symporters"/>
</dbReference>
<evidence type="ECO:0000259" key="10">
    <source>
        <dbReference type="PROSITE" id="PS50850"/>
    </source>
</evidence>
<evidence type="ECO:0000256" key="7">
    <source>
        <dbReference type="ARBA" id="ARBA00023136"/>
    </source>
</evidence>
<keyword evidence="3" id="KW-1003">Cell membrane</keyword>
<keyword evidence="5" id="KW-0769">Symport</keyword>
<comment type="subcellular location">
    <subcellularLocation>
        <location evidence="1">Cell membrane</location>
        <topology evidence="1">Multi-pass membrane protein</topology>
    </subcellularLocation>
</comment>
<evidence type="ECO:0000313" key="11">
    <source>
        <dbReference type="EMBL" id="MBB5719804.1"/>
    </source>
</evidence>
<feature type="transmembrane region" description="Helical" evidence="9">
    <location>
        <begin position="93"/>
        <end position="117"/>
    </location>
</feature>
<organism evidence="11 12">
    <name type="scientific">Stakelama sediminis</name>
    <dbReference type="NCBI Taxonomy" id="463200"/>
    <lineage>
        <taxon>Bacteria</taxon>
        <taxon>Pseudomonadati</taxon>
        <taxon>Pseudomonadota</taxon>
        <taxon>Alphaproteobacteria</taxon>
        <taxon>Sphingomonadales</taxon>
        <taxon>Sphingomonadaceae</taxon>
        <taxon>Stakelama</taxon>
    </lineage>
</organism>
<sequence length="462" mass="49454">MKASNFADQSDITVSDPRELKRTVAGTAIGNFTEWYDFGTYSYVVTIISTVFFPTSSLADIASFAALAVSFVARPIGGIFWGMLGDRIGRKGVLAITVLMMAAGTAGLGLLPGYAAIGIAAPILLFVARAVQGFSTGGEYVGAMIFLSEHAPDRQRGHVCSFLPVGTLAGYITGALFVILLQATLTHEQMVSWGWRIPFLVAAPLGFVGMYLRQKLDETPAYENQDDSERMNKRSPVEQGKETIARQWRPMLIAAGLVLSFNVTNYMLTGYLPTYLTEKLDVASNPALIIIVIVMVIIGLIVTFLGNLSDRIGRKPIMWAGSIMLAVLSLPTFLLILKGGYLSIFLGTLPMGLMLVCFMSTEPSTLPALFPTSTRYGATAISYNLSVSAFGGTTPLIAAALVDFTGDLLVPAYILIIAGVVGIVSIWFMAEPAGKPLEGASPTVASEEEAEEMRAELQPAMA</sequence>
<keyword evidence="12" id="KW-1185">Reference proteome</keyword>
<feature type="transmembrane region" description="Helical" evidence="9">
    <location>
        <begin position="251"/>
        <end position="268"/>
    </location>
</feature>
<reference evidence="11 12" key="1">
    <citation type="submission" date="2020-08" db="EMBL/GenBank/DDBJ databases">
        <title>Genomic Encyclopedia of Type Strains, Phase IV (KMG-IV): sequencing the most valuable type-strain genomes for metagenomic binning, comparative biology and taxonomic classification.</title>
        <authorList>
            <person name="Goeker M."/>
        </authorList>
    </citation>
    <scope>NUCLEOTIDE SEQUENCE [LARGE SCALE GENOMIC DNA]</scope>
    <source>
        <strain evidence="11 12">DSM 27203</strain>
    </source>
</reference>
<dbReference type="PANTHER" id="PTHR43528">
    <property type="entry name" value="ALPHA-KETOGLUTARATE PERMEASE"/>
    <property type="match status" value="1"/>
</dbReference>
<evidence type="ECO:0000256" key="1">
    <source>
        <dbReference type="ARBA" id="ARBA00004651"/>
    </source>
</evidence>
<evidence type="ECO:0000256" key="9">
    <source>
        <dbReference type="SAM" id="Phobius"/>
    </source>
</evidence>
<feature type="transmembrane region" description="Helical" evidence="9">
    <location>
        <begin position="408"/>
        <end position="430"/>
    </location>
</feature>
<dbReference type="InterPro" id="IPR036259">
    <property type="entry name" value="MFS_trans_sf"/>
</dbReference>
<dbReference type="AlphaFoldDB" id="A0A840Z233"/>
<dbReference type="InterPro" id="IPR005829">
    <property type="entry name" value="Sugar_transporter_CS"/>
</dbReference>
<feature type="region of interest" description="Disordered" evidence="8">
    <location>
        <begin position="438"/>
        <end position="462"/>
    </location>
</feature>
<dbReference type="PROSITE" id="PS50850">
    <property type="entry name" value="MFS"/>
    <property type="match status" value="1"/>
</dbReference>
<feature type="transmembrane region" description="Helical" evidence="9">
    <location>
        <begin position="123"/>
        <end position="147"/>
    </location>
</feature>
<dbReference type="InterPro" id="IPR005828">
    <property type="entry name" value="MFS_sugar_transport-like"/>
</dbReference>
<gene>
    <name evidence="11" type="ORF">FHR23_002760</name>
</gene>
<keyword evidence="2" id="KW-0813">Transport</keyword>
<evidence type="ECO:0000256" key="5">
    <source>
        <dbReference type="ARBA" id="ARBA00022847"/>
    </source>
</evidence>
<dbReference type="Pfam" id="PF00083">
    <property type="entry name" value="Sugar_tr"/>
    <property type="match status" value="1"/>
</dbReference>
<evidence type="ECO:0000256" key="6">
    <source>
        <dbReference type="ARBA" id="ARBA00022989"/>
    </source>
</evidence>
<dbReference type="PROSITE" id="PS00217">
    <property type="entry name" value="SUGAR_TRANSPORT_2"/>
    <property type="match status" value="1"/>
</dbReference>
<dbReference type="Gene3D" id="1.20.1250.20">
    <property type="entry name" value="MFS general substrate transporter like domains"/>
    <property type="match status" value="1"/>
</dbReference>
<keyword evidence="7 9" id="KW-0472">Membrane</keyword>
<feature type="transmembrane region" description="Helical" evidence="9">
    <location>
        <begin position="61"/>
        <end position="81"/>
    </location>
</feature>
<dbReference type="PANTHER" id="PTHR43528:SF1">
    <property type="entry name" value="ALPHA-KETOGLUTARATE PERMEASE"/>
    <property type="match status" value="1"/>
</dbReference>
<feature type="domain" description="Major facilitator superfamily (MFS) profile" evidence="10">
    <location>
        <begin position="23"/>
        <end position="434"/>
    </location>
</feature>
<evidence type="ECO:0000256" key="2">
    <source>
        <dbReference type="ARBA" id="ARBA00022448"/>
    </source>
</evidence>
<feature type="transmembrane region" description="Helical" evidence="9">
    <location>
        <begin position="288"/>
        <end position="305"/>
    </location>
</feature>
<dbReference type="EMBL" id="JACIJI010000006">
    <property type="protein sequence ID" value="MBB5719804.1"/>
    <property type="molecule type" value="Genomic_DNA"/>
</dbReference>
<keyword evidence="6 9" id="KW-1133">Transmembrane helix</keyword>
<protein>
    <submittedName>
        <fullName evidence="11">MHS family proline/betaine transporter-like MFS transporter</fullName>
    </submittedName>
</protein>
<evidence type="ECO:0000313" key="12">
    <source>
        <dbReference type="Proteomes" id="UP000554342"/>
    </source>
</evidence>
<feature type="transmembrane region" description="Helical" evidence="9">
    <location>
        <begin position="381"/>
        <end position="402"/>
    </location>
</feature>
<comment type="caution">
    <text evidence="11">The sequence shown here is derived from an EMBL/GenBank/DDBJ whole genome shotgun (WGS) entry which is preliminary data.</text>
</comment>
<evidence type="ECO:0000256" key="4">
    <source>
        <dbReference type="ARBA" id="ARBA00022692"/>
    </source>
</evidence>
<accession>A0A840Z233</accession>
<feature type="transmembrane region" description="Helical" evidence="9">
    <location>
        <begin position="317"/>
        <end position="336"/>
    </location>
</feature>
<dbReference type="RefSeq" id="WP_221227540.1">
    <property type="nucleotide sequence ID" value="NZ_BAABIF010000006.1"/>
</dbReference>
<dbReference type="PROSITE" id="PS00216">
    <property type="entry name" value="SUGAR_TRANSPORT_1"/>
    <property type="match status" value="1"/>
</dbReference>